<keyword evidence="3" id="KW-1185">Reference proteome</keyword>
<comment type="caution">
    <text evidence="2">The sequence shown here is derived from an EMBL/GenBank/DDBJ whole genome shotgun (WGS) entry which is preliminary data.</text>
</comment>
<evidence type="ECO:0000313" key="2">
    <source>
        <dbReference type="EMBL" id="PWA82618.1"/>
    </source>
</evidence>
<reference evidence="2 3" key="1">
    <citation type="journal article" date="2018" name="Mol. Plant">
        <title>The genome of Artemisia annua provides insight into the evolution of Asteraceae family and artemisinin biosynthesis.</title>
        <authorList>
            <person name="Shen Q."/>
            <person name="Zhang L."/>
            <person name="Liao Z."/>
            <person name="Wang S."/>
            <person name="Yan T."/>
            <person name="Shi P."/>
            <person name="Liu M."/>
            <person name="Fu X."/>
            <person name="Pan Q."/>
            <person name="Wang Y."/>
            <person name="Lv Z."/>
            <person name="Lu X."/>
            <person name="Zhang F."/>
            <person name="Jiang W."/>
            <person name="Ma Y."/>
            <person name="Chen M."/>
            <person name="Hao X."/>
            <person name="Li L."/>
            <person name="Tang Y."/>
            <person name="Lv G."/>
            <person name="Zhou Y."/>
            <person name="Sun X."/>
            <person name="Brodelius P.E."/>
            <person name="Rose J.K.C."/>
            <person name="Tang K."/>
        </authorList>
    </citation>
    <scope>NUCLEOTIDE SEQUENCE [LARGE SCALE GENOMIC DNA]</scope>
    <source>
        <strain evidence="3">cv. Huhao1</strain>
        <tissue evidence="2">Leaf</tissue>
    </source>
</reference>
<proteinExistence type="predicted"/>
<dbReference type="EMBL" id="PKPP01001453">
    <property type="protein sequence ID" value="PWA82618.1"/>
    <property type="molecule type" value="Genomic_DNA"/>
</dbReference>
<dbReference type="OrthoDB" id="123929at2759"/>
<accession>A0A2U1PA51</accession>
<name>A0A2U1PA51_ARTAN</name>
<protein>
    <submittedName>
        <fullName evidence="2">Uncharacterized protein</fullName>
    </submittedName>
</protein>
<feature type="compositionally biased region" description="Basic and acidic residues" evidence="1">
    <location>
        <begin position="74"/>
        <end position="83"/>
    </location>
</feature>
<sequence length="102" mass="11717">MIREVRVMEMIVVIVSLPAPMIGNSCTNDWEHMMVCKDQTHGVRLRPASSVMLRNINILEFDDATEMPKQNHGKRGEKEDVGKKRTQGNISLLRLLKQNLHH</sequence>
<dbReference type="STRING" id="35608.A0A2U1PA51"/>
<gene>
    <name evidence="2" type="ORF">CTI12_AA174080</name>
</gene>
<organism evidence="2 3">
    <name type="scientific">Artemisia annua</name>
    <name type="common">Sweet wormwood</name>
    <dbReference type="NCBI Taxonomy" id="35608"/>
    <lineage>
        <taxon>Eukaryota</taxon>
        <taxon>Viridiplantae</taxon>
        <taxon>Streptophyta</taxon>
        <taxon>Embryophyta</taxon>
        <taxon>Tracheophyta</taxon>
        <taxon>Spermatophyta</taxon>
        <taxon>Magnoliopsida</taxon>
        <taxon>eudicotyledons</taxon>
        <taxon>Gunneridae</taxon>
        <taxon>Pentapetalae</taxon>
        <taxon>asterids</taxon>
        <taxon>campanulids</taxon>
        <taxon>Asterales</taxon>
        <taxon>Asteraceae</taxon>
        <taxon>Asteroideae</taxon>
        <taxon>Anthemideae</taxon>
        <taxon>Artemisiinae</taxon>
        <taxon>Artemisia</taxon>
    </lineage>
</organism>
<dbReference type="Proteomes" id="UP000245207">
    <property type="component" value="Unassembled WGS sequence"/>
</dbReference>
<evidence type="ECO:0000313" key="3">
    <source>
        <dbReference type="Proteomes" id="UP000245207"/>
    </source>
</evidence>
<dbReference type="AlphaFoldDB" id="A0A2U1PA51"/>
<feature type="region of interest" description="Disordered" evidence="1">
    <location>
        <begin position="64"/>
        <end position="90"/>
    </location>
</feature>
<evidence type="ECO:0000256" key="1">
    <source>
        <dbReference type="SAM" id="MobiDB-lite"/>
    </source>
</evidence>